<evidence type="ECO:0000313" key="2">
    <source>
        <dbReference type="Proteomes" id="UP000800092"/>
    </source>
</evidence>
<evidence type="ECO:0008006" key="3">
    <source>
        <dbReference type="Google" id="ProtNLM"/>
    </source>
</evidence>
<dbReference type="Proteomes" id="UP000800092">
    <property type="component" value="Unassembled WGS sequence"/>
</dbReference>
<dbReference type="AlphaFoldDB" id="A0A6A6HFY1"/>
<reference evidence="1" key="1">
    <citation type="journal article" date="2020" name="Stud. Mycol.">
        <title>101 Dothideomycetes genomes: a test case for predicting lifestyles and emergence of pathogens.</title>
        <authorList>
            <person name="Haridas S."/>
            <person name="Albert R."/>
            <person name="Binder M."/>
            <person name="Bloem J."/>
            <person name="Labutti K."/>
            <person name="Salamov A."/>
            <person name="Andreopoulos B."/>
            <person name="Baker S."/>
            <person name="Barry K."/>
            <person name="Bills G."/>
            <person name="Bluhm B."/>
            <person name="Cannon C."/>
            <person name="Castanera R."/>
            <person name="Culley D."/>
            <person name="Daum C."/>
            <person name="Ezra D."/>
            <person name="Gonzalez J."/>
            <person name="Henrissat B."/>
            <person name="Kuo A."/>
            <person name="Liang C."/>
            <person name="Lipzen A."/>
            <person name="Lutzoni F."/>
            <person name="Magnuson J."/>
            <person name="Mondo S."/>
            <person name="Nolan M."/>
            <person name="Ohm R."/>
            <person name="Pangilinan J."/>
            <person name="Park H.-J."/>
            <person name="Ramirez L."/>
            <person name="Alfaro M."/>
            <person name="Sun H."/>
            <person name="Tritt A."/>
            <person name="Yoshinaga Y."/>
            <person name="Zwiers L.-H."/>
            <person name="Turgeon B."/>
            <person name="Goodwin S."/>
            <person name="Spatafora J."/>
            <person name="Crous P."/>
            <person name="Grigoriev I."/>
        </authorList>
    </citation>
    <scope>NUCLEOTIDE SEQUENCE</scope>
    <source>
        <strain evidence="1">Tuck. ex Michener</strain>
    </source>
</reference>
<name>A0A6A6HFY1_VIRVR</name>
<dbReference type="OrthoDB" id="5372935at2759"/>
<gene>
    <name evidence="1" type="ORF">EV356DRAFT_53788</name>
</gene>
<protein>
    <recommendedName>
        <fullName evidence="3">F-box domain-containing protein</fullName>
    </recommendedName>
</protein>
<organism evidence="1 2">
    <name type="scientific">Viridothelium virens</name>
    <name type="common">Speckled blister lichen</name>
    <name type="synonym">Trypethelium virens</name>
    <dbReference type="NCBI Taxonomy" id="1048519"/>
    <lineage>
        <taxon>Eukaryota</taxon>
        <taxon>Fungi</taxon>
        <taxon>Dikarya</taxon>
        <taxon>Ascomycota</taxon>
        <taxon>Pezizomycotina</taxon>
        <taxon>Dothideomycetes</taxon>
        <taxon>Dothideomycetes incertae sedis</taxon>
        <taxon>Trypetheliales</taxon>
        <taxon>Trypetheliaceae</taxon>
        <taxon>Viridothelium</taxon>
    </lineage>
</organism>
<accession>A0A6A6HFY1</accession>
<dbReference type="EMBL" id="ML991783">
    <property type="protein sequence ID" value="KAF2236851.1"/>
    <property type="molecule type" value="Genomic_DNA"/>
</dbReference>
<proteinExistence type="predicted"/>
<evidence type="ECO:0000313" key="1">
    <source>
        <dbReference type="EMBL" id="KAF2236851.1"/>
    </source>
</evidence>
<sequence>MMSFLDLPPELRLEVYTYFLDADRFLLNARSSLVDSIHSLRFSCRTINDEVKAELRKHTRFHIVESAQHESLYHRSIEFQCGTKRLLVPFGQITDLMLTIHWTTFREAAPDLKFQFLLKEMQRLKTLSIEFWFAKAMEGETTQKLLIGAKNSVMTVQQKCMVVRMIKRGFVTTLAAAIRAAPPGCLVKIGYTHDDLPFEPGKLECLVRDDLLKEKGAFFRIDSNLMQEVWGDFSHLVWDLL</sequence>
<keyword evidence="2" id="KW-1185">Reference proteome</keyword>